<keyword evidence="11" id="KW-1185">Reference proteome</keyword>
<dbReference type="PANTHER" id="PTHR12413">
    <property type="entry name" value="DOLICHYL GLYCOSYLTRANSFERASE"/>
    <property type="match status" value="1"/>
</dbReference>
<dbReference type="GO" id="GO:0042283">
    <property type="term" value="F:dolichyl pyrophosphate Glc1Man9GlcNAc2 alpha-1,3-glucosyltransferase activity"/>
    <property type="evidence" value="ECO:0007669"/>
    <property type="project" value="TreeGrafter"/>
</dbReference>
<sequence length="618" mass="71468">MLFRCYISTDFEVHRNWMAITHKEPLSKWYYNNVSQWTLDYPPFFAYFEKTLSFIAEAVDKDILTLQEEPFLTDSVLIFQRVSVVAVDLLFIAACAIAAEALINLNQWGKGSINIRRKFALFITLVFTPSLILLDNIHFQYNSMLYGILLLSFAAIFSQKYLLGALLFAILLNFKHIYLYYVPAFVIFYLFEYLPPFNFYSLSRMFGLGLAVALPVIFSFGPFFAAGDIEGIQQILSRLFPFKRGLTHSYWAPNFWALYNSFDYILYKALPIFKLKKLCEATKILKCSFKAPTYVLGVVEEYSHSVLPNITPIHTLVATLVFLVPLFFMRISTKRERLLFSTILSGYAFFFFGWHVHEKALLMIYIPMILLSFDNLKFLDTFILLSIITPVTQFPLIFTSVENLVKYSLTLSYLITLICLLRFVYRLPFSQIVNKTNLGFAITVSLLEIYKVLIHELIFKNTMDFLPLMLTSLICAIGVTVSYGQFFYIVFCEGIKINLAKRRCHKLEAKIHAQIKEEAQKKFDIKNVQFVAGADISAFPSQPDLAVVSLSVLKYDTLEVVYYADKVVRLNQLYIPEYLAVREAEPVVDFINEHKCRHQIDVLLIDGNGQYHSRSKKY</sequence>
<dbReference type="AlphaFoldDB" id="A0A914ZGL2"/>
<feature type="transmembrane region" description="Helical" evidence="10">
    <location>
        <begin position="437"/>
        <end position="459"/>
    </location>
</feature>
<feature type="transmembrane region" description="Helical" evidence="10">
    <location>
        <begin position="78"/>
        <end position="99"/>
    </location>
</feature>
<dbReference type="EC" id="2.4.1.-" evidence="10"/>
<reference evidence="12" key="1">
    <citation type="submission" date="2022-11" db="UniProtKB">
        <authorList>
            <consortium name="WormBaseParasite"/>
        </authorList>
    </citation>
    <scope>IDENTIFICATION</scope>
</reference>
<organism evidence="11 12">
    <name type="scientific">Panagrolaimus superbus</name>
    <dbReference type="NCBI Taxonomy" id="310955"/>
    <lineage>
        <taxon>Eukaryota</taxon>
        <taxon>Metazoa</taxon>
        <taxon>Ecdysozoa</taxon>
        <taxon>Nematoda</taxon>
        <taxon>Chromadorea</taxon>
        <taxon>Rhabditida</taxon>
        <taxon>Tylenchina</taxon>
        <taxon>Panagrolaimomorpha</taxon>
        <taxon>Panagrolaimoidea</taxon>
        <taxon>Panagrolaimidae</taxon>
        <taxon>Panagrolaimus</taxon>
    </lineage>
</organism>
<dbReference type="Gene3D" id="3.30.2170.10">
    <property type="entry name" value="archaeoglobus fulgidus dsm 4304 superfamily"/>
    <property type="match status" value="1"/>
</dbReference>
<evidence type="ECO:0000256" key="10">
    <source>
        <dbReference type="RuleBase" id="RU363110"/>
    </source>
</evidence>
<keyword evidence="6 10" id="KW-0812">Transmembrane</keyword>
<dbReference type="WBParaSite" id="PSU_v2.g9425.t1">
    <property type="protein sequence ID" value="PSU_v2.g9425.t1"/>
    <property type="gene ID" value="PSU_v2.g9425"/>
</dbReference>
<keyword evidence="5 10" id="KW-0808">Transferase</keyword>
<dbReference type="GO" id="GO:0005789">
    <property type="term" value="C:endoplasmic reticulum membrane"/>
    <property type="evidence" value="ECO:0007669"/>
    <property type="project" value="UniProtKB-SubCell"/>
</dbReference>
<protein>
    <recommendedName>
        <fullName evidence="10">Alpha-1,3-glucosyltransferase</fullName>
        <ecNumber evidence="10">2.4.1.-</ecNumber>
    </recommendedName>
</protein>
<evidence type="ECO:0000313" key="12">
    <source>
        <dbReference type="WBParaSite" id="PSU_v2.g9425.t1"/>
    </source>
</evidence>
<evidence type="ECO:0000313" key="11">
    <source>
        <dbReference type="Proteomes" id="UP000887577"/>
    </source>
</evidence>
<evidence type="ECO:0000256" key="6">
    <source>
        <dbReference type="ARBA" id="ARBA00022692"/>
    </source>
</evidence>
<feature type="transmembrane region" description="Helical" evidence="10">
    <location>
        <begin position="407"/>
        <end position="425"/>
    </location>
</feature>
<dbReference type="Pfam" id="PF03155">
    <property type="entry name" value="Alg6_Alg8"/>
    <property type="match status" value="1"/>
</dbReference>
<feature type="transmembrane region" description="Helical" evidence="10">
    <location>
        <begin position="338"/>
        <end position="354"/>
    </location>
</feature>
<dbReference type="InterPro" id="IPR007581">
    <property type="entry name" value="Endonuclease-V"/>
</dbReference>
<dbReference type="InterPro" id="IPR004856">
    <property type="entry name" value="Glyco_trans_ALG6/ALG8"/>
</dbReference>
<accession>A0A914ZGL2</accession>
<comment type="similarity">
    <text evidence="3 10">Belongs to the ALG6/ALG8 glucosyltransferase family.</text>
</comment>
<feature type="transmembrane region" description="Helical" evidence="10">
    <location>
        <begin position="119"/>
        <end position="139"/>
    </location>
</feature>
<dbReference type="GO" id="GO:0006487">
    <property type="term" value="P:protein N-linked glycosylation"/>
    <property type="evidence" value="ECO:0007669"/>
    <property type="project" value="TreeGrafter"/>
</dbReference>
<dbReference type="GO" id="GO:0004519">
    <property type="term" value="F:endonuclease activity"/>
    <property type="evidence" value="ECO:0007669"/>
    <property type="project" value="InterPro"/>
</dbReference>
<keyword evidence="7 10" id="KW-0256">Endoplasmic reticulum</keyword>
<keyword evidence="9 10" id="KW-0472">Membrane</keyword>
<feature type="transmembrane region" description="Helical" evidence="10">
    <location>
        <begin position="465"/>
        <end position="491"/>
    </location>
</feature>
<keyword evidence="4 10" id="KW-0328">Glycosyltransferase</keyword>
<evidence type="ECO:0000256" key="1">
    <source>
        <dbReference type="ARBA" id="ARBA00004477"/>
    </source>
</evidence>
<evidence type="ECO:0000256" key="8">
    <source>
        <dbReference type="ARBA" id="ARBA00022989"/>
    </source>
</evidence>
<feature type="transmembrane region" description="Helical" evidence="10">
    <location>
        <begin position="145"/>
        <end position="170"/>
    </location>
</feature>
<feature type="transmembrane region" description="Helical" evidence="10">
    <location>
        <begin position="313"/>
        <end position="331"/>
    </location>
</feature>
<comment type="subcellular location">
    <subcellularLocation>
        <location evidence="1 10">Endoplasmic reticulum membrane</location>
        <topology evidence="1 10">Multi-pass membrane protein</topology>
    </subcellularLocation>
</comment>
<evidence type="ECO:0000256" key="9">
    <source>
        <dbReference type="ARBA" id="ARBA00023136"/>
    </source>
</evidence>
<dbReference type="GO" id="GO:0006281">
    <property type="term" value="P:DNA repair"/>
    <property type="evidence" value="ECO:0007669"/>
    <property type="project" value="InterPro"/>
</dbReference>
<dbReference type="Proteomes" id="UP000887577">
    <property type="component" value="Unplaced"/>
</dbReference>
<evidence type="ECO:0000256" key="5">
    <source>
        <dbReference type="ARBA" id="ARBA00022679"/>
    </source>
</evidence>
<keyword evidence="8 10" id="KW-1133">Transmembrane helix</keyword>
<dbReference type="PANTHER" id="PTHR12413:SF2">
    <property type="entry name" value="DOLICHYL PYROPHOSPHATE GLC1MAN9GLCNAC2 ALPHA-1,3-GLUCOSYLTRANSFERASE-RELATED"/>
    <property type="match status" value="1"/>
</dbReference>
<evidence type="ECO:0000256" key="4">
    <source>
        <dbReference type="ARBA" id="ARBA00022676"/>
    </source>
</evidence>
<comment type="pathway">
    <text evidence="2 10">Protein modification; protein glycosylation.</text>
</comment>
<feature type="transmembrane region" description="Helical" evidence="10">
    <location>
        <begin position="177"/>
        <end position="194"/>
    </location>
</feature>
<evidence type="ECO:0000256" key="7">
    <source>
        <dbReference type="ARBA" id="ARBA00022824"/>
    </source>
</evidence>
<name>A0A914ZGL2_9BILA</name>
<evidence type="ECO:0000256" key="2">
    <source>
        <dbReference type="ARBA" id="ARBA00004922"/>
    </source>
</evidence>
<proteinExistence type="inferred from homology"/>
<evidence type="ECO:0000256" key="3">
    <source>
        <dbReference type="ARBA" id="ARBA00008715"/>
    </source>
</evidence>
<feature type="transmembrane region" description="Helical" evidence="10">
    <location>
        <begin position="206"/>
        <end position="229"/>
    </location>
</feature>
<feature type="transmembrane region" description="Helical" evidence="10">
    <location>
        <begin position="383"/>
        <end position="401"/>
    </location>
</feature>
<dbReference type="Pfam" id="PF04493">
    <property type="entry name" value="Endonuclease_5"/>
    <property type="match status" value="1"/>
</dbReference>